<dbReference type="InterPro" id="IPR036291">
    <property type="entry name" value="NAD(P)-bd_dom_sf"/>
</dbReference>
<dbReference type="RefSeq" id="WP_247418245.1">
    <property type="nucleotide sequence ID" value="NZ_JALLGW010000001.1"/>
</dbReference>
<dbReference type="Proteomes" id="UP001596099">
    <property type="component" value="Unassembled WGS sequence"/>
</dbReference>
<gene>
    <name evidence="3" type="ORF">ACFPYI_00860</name>
</gene>
<dbReference type="Pfam" id="PF02894">
    <property type="entry name" value="GFO_IDH_MocA_C"/>
    <property type="match status" value="1"/>
</dbReference>
<accession>A0ABD5RHJ0</accession>
<dbReference type="InterPro" id="IPR052515">
    <property type="entry name" value="Gfo/Idh/MocA_Oxidoreductase"/>
</dbReference>
<dbReference type="AlphaFoldDB" id="A0ABD5RHJ0"/>
<name>A0ABD5RHJ0_9EURY</name>
<feature type="domain" description="Gfo/Idh/MocA-like oxidoreductase N-terminal" evidence="1">
    <location>
        <begin position="21"/>
        <end position="137"/>
    </location>
</feature>
<evidence type="ECO:0000259" key="1">
    <source>
        <dbReference type="Pfam" id="PF01408"/>
    </source>
</evidence>
<protein>
    <submittedName>
        <fullName evidence="3">Gfo/Idh/MocA family protein</fullName>
    </submittedName>
</protein>
<dbReference type="SUPFAM" id="SSF55347">
    <property type="entry name" value="Glyceraldehyde-3-phosphate dehydrogenase-like, C-terminal domain"/>
    <property type="match status" value="1"/>
</dbReference>
<dbReference type="InterPro" id="IPR004104">
    <property type="entry name" value="Gfo/Idh/MocA-like_OxRdtase_C"/>
</dbReference>
<proteinExistence type="predicted"/>
<dbReference type="SUPFAM" id="SSF51735">
    <property type="entry name" value="NAD(P)-binding Rossmann-fold domains"/>
    <property type="match status" value="1"/>
</dbReference>
<dbReference type="EMBL" id="JBHSQH010000001">
    <property type="protein sequence ID" value="MFC5969870.1"/>
    <property type="molecule type" value="Genomic_DNA"/>
</dbReference>
<comment type="caution">
    <text evidence="3">The sequence shown here is derived from an EMBL/GenBank/DDBJ whole genome shotgun (WGS) entry which is preliminary data.</text>
</comment>
<keyword evidence="4" id="KW-1185">Reference proteome</keyword>
<sequence length="380" mass="42199">MPFDVAFVGTGATPDDPDRTGFAMAYRHAAGYDRLENCRLVACADIVRENAEAFADRHDIDSENVYEHYEELLAEVEPDIVSVCVPPAVHAPIVVDCAESGIPKAVHCEKPMATTWADSRRMKHACSDAGVQLTINHQLRFGRPVREAKRLLDEGAIGDLRRVEFAEEHLYDTGSHSFDLCHYFAGDRRVDWVLGQLEYSEENCWFGEHNENQAITQWRYENGVFGLGTTGDDRMVDCYLRLRGTDGCVEIRSGSEPLRIRQDGRGWRQVDTGDDRLYGPQAGLVKSAARSVLGRVSSRADERLGDTSYTQRGIEDLVTALETGTEPTCNASAALAADELVFATWESVRRRGRVDLPLLIDDNPLTQMVESGALELESSG</sequence>
<reference evidence="3 4" key="1">
    <citation type="journal article" date="2019" name="Int. J. Syst. Evol. Microbiol.">
        <title>The Global Catalogue of Microorganisms (GCM) 10K type strain sequencing project: providing services to taxonomists for standard genome sequencing and annotation.</title>
        <authorList>
            <consortium name="The Broad Institute Genomics Platform"/>
            <consortium name="The Broad Institute Genome Sequencing Center for Infectious Disease"/>
            <person name="Wu L."/>
            <person name="Ma J."/>
        </authorList>
    </citation>
    <scope>NUCLEOTIDE SEQUENCE [LARGE SCALE GENOMIC DNA]</scope>
    <source>
        <strain evidence="3 4">CGMCC 1.12543</strain>
    </source>
</reference>
<dbReference type="Gene3D" id="3.40.50.720">
    <property type="entry name" value="NAD(P)-binding Rossmann-like Domain"/>
    <property type="match status" value="1"/>
</dbReference>
<evidence type="ECO:0000259" key="2">
    <source>
        <dbReference type="Pfam" id="PF02894"/>
    </source>
</evidence>
<dbReference type="InterPro" id="IPR000683">
    <property type="entry name" value="Gfo/Idh/MocA-like_OxRdtase_N"/>
</dbReference>
<dbReference type="PANTHER" id="PTHR43249">
    <property type="entry name" value="UDP-N-ACETYL-2-AMINO-2-DEOXY-D-GLUCURONATE OXIDASE"/>
    <property type="match status" value="1"/>
</dbReference>
<dbReference type="Pfam" id="PF01408">
    <property type="entry name" value="GFO_IDH_MocA"/>
    <property type="match status" value="1"/>
</dbReference>
<evidence type="ECO:0000313" key="3">
    <source>
        <dbReference type="EMBL" id="MFC5969870.1"/>
    </source>
</evidence>
<dbReference type="Gene3D" id="3.30.360.10">
    <property type="entry name" value="Dihydrodipicolinate Reductase, domain 2"/>
    <property type="match status" value="1"/>
</dbReference>
<dbReference type="PANTHER" id="PTHR43249:SF1">
    <property type="entry name" value="D-GLUCOSIDE 3-DEHYDROGENASE"/>
    <property type="match status" value="1"/>
</dbReference>
<evidence type="ECO:0000313" key="4">
    <source>
        <dbReference type="Proteomes" id="UP001596099"/>
    </source>
</evidence>
<organism evidence="3 4">
    <name type="scientific">Halomarina salina</name>
    <dbReference type="NCBI Taxonomy" id="1872699"/>
    <lineage>
        <taxon>Archaea</taxon>
        <taxon>Methanobacteriati</taxon>
        <taxon>Methanobacteriota</taxon>
        <taxon>Stenosarchaea group</taxon>
        <taxon>Halobacteria</taxon>
        <taxon>Halobacteriales</taxon>
        <taxon>Natronomonadaceae</taxon>
        <taxon>Halomarina</taxon>
    </lineage>
</organism>
<feature type="domain" description="Gfo/Idh/MocA-like oxidoreductase C-terminal" evidence="2">
    <location>
        <begin position="169"/>
        <end position="356"/>
    </location>
</feature>